<dbReference type="PANTHER" id="PTHR35908">
    <property type="entry name" value="HYPOTHETICAL FUSION PROTEIN"/>
    <property type="match status" value="1"/>
</dbReference>
<accession>A0A2U2RNW5</accession>
<dbReference type="InterPro" id="IPR041581">
    <property type="entry name" value="Glyoxalase_6"/>
</dbReference>
<evidence type="ECO:0000313" key="3">
    <source>
        <dbReference type="Proteomes" id="UP000245590"/>
    </source>
</evidence>
<dbReference type="CDD" id="cd06587">
    <property type="entry name" value="VOC"/>
    <property type="match status" value="1"/>
</dbReference>
<dbReference type="Gene3D" id="3.10.180.10">
    <property type="entry name" value="2,3-Dihydroxybiphenyl 1,2-Dioxygenase, domain 1"/>
    <property type="match status" value="1"/>
</dbReference>
<dbReference type="AlphaFoldDB" id="A0A2U2RNW5"/>
<dbReference type="RefSeq" id="WP_109274446.1">
    <property type="nucleotide sequence ID" value="NZ_QFKX01000001.1"/>
</dbReference>
<evidence type="ECO:0000313" key="2">
    <source>
        <dbReference type="EMBL" id="PWH07560.1"/>
    </source>
</evidence>
<reference evidence="2 3" key="1">
    <citation type="submission" date="2018-05" db="EMBL/GenBank/DDBJ databases">
        <title>Brachybacterium sp. M1HQ-2T, whole genome shotgun sequence.</title>
        <authorList>
            <person name="Tuo L."/>
        </authorList>
    </citation>
    <scope>NUCLEOTIDE SEQUENCE [LARGE SCALE GENOMIC DNA]</scope>
    <source>
        <strain evidence="2 3">M1HQ-2</strain>
    </source>
</reference>
<dbReference type="PANTHER" id="PTHR35908:SF1">
    <property type="entry name" value="CONSERVED PROTEIN"/>
    <property type="match status" value="1"/>
</dbReference>
<protein>
    <submittedName>
        <fullName evidence="2">Glyoxalase/bleomycin resistance/dioxygenase family protein</fullName>
    </submittedName>
</protein>
<organism evidence="2 3">
    <name type="scientific">Brachybacterium endophyticum</name>
    <dbReference type="NCBI Taxonomy" id="2182385"/>
    <lineage>
        <taxon>Bacteria</taxon>
        <taxon>Bacillati</taxon>
        <taxon>Actinomycetota</taxon>
        <taxon>Actinomycetes</taxon>
        <taxon>Micrococcales</taxon>
        <taxon>Dermabacteraceae</taxon>
        <taxon>Brachybacterium</taxon>
    </lineage>
</organism>
<dbReference type="InterPro" id="IPR029068">
    <property type="entry name" value="Glyas_Bleomycin-R_OHBP_Dase"/>
</dbReference>
<dbReference type="OrthoDB" id="5524593at2"/>
<sequence>MNTSTTLTLGAYNAEAQHPYDLARFWSQITGGDTHPGGDCVYVAPAGPQGFGLFFQPLEGERPARQLAHLDLTVPWGSRESEVERAEALGATVKWHVLDEHPHVQWTTLADPEGNLFCIAEHPPRD</sequence>
<dbReference type="GO" id="GO:0051213">
    <property type="term" value="F:dioxygenase activity"/>
    <property type="evidence" value="ECO:0007669"/>
    <property type="project" value="UniProtKB-KW"/>
</dbReference>
<proteinExistence type="predicted"/>
<feature type="domain" description="Glyoxalase-like" evidence="1">
    <location>
        <begin position="16"/>
        <end position="119"/>
    </location>
</feature>
<dbReference type="Proteomes" id="UP000245590">
    <property type="component" value="Unassembled WGS sequence"/>
</dbReference>
<keyword evidence="2" id="KW-0560">Oxidoreductase</keyword>
<comment type="caution">
    <text evidence="2">The sequence shown here is derived from an EMBL/GenBank/DDBJ whole genome shotgun (WGS) entry which is preliminary data.</text>
</comment>
<dbReference type="Pfam" id="PF18029">
    <property type="entry name" value="Glyoxalase_6"/>
    <property type="match status" value="1"/>
</dbReference>
<evidence type="ECO:0000259" key="1">
    <source>
        <dbReference type="Pfam" id="PF18029"/>
    </source>
</evidence>
<dbReference type="EMBL" id="QFKX01000001">
    <property type="protein sequence ID" value="PWH07560.1"/>
    <property type="molecule type" value="Genomic_DNA"/>
</dbReference>
<keyword evidence="2" id="KW-0223">Dioxygenase</keyword>
<gene>
    <name evidence="2" type="ORF">DEO23_02715</name>
</gene>
<keyword evidence="3" id="KW-1185">Reference proteome</keyword>
<name>A0A2U2RNW5_9MICO</name>
<dbReference type="SUPFAM" id="SSF54593">
    <property type="entry name" value="Glyoxalase/Bleomycin resistance protein/Dihydroxybiphenyl dioxygenase"/>
    <property type="match status" value="1"/>
</dbReference>